<comment type="caution">
    <text evidence="2">The sequence shown here is derived from an EMBL/GenBank/DDBJ whole genome shotgun (WGS) entry which is preliminary data.</text>
</comment>
<reference evidence="2" key="1">
    <citation type="submission" date="2021-11" db="EMBL/GenBank/DDBJ databases">
        <authorList>
            <person name="Schell T."/>
        </authorList>
    </citation>
    <scope>NUCLEOTIDE SEQUENCE</scope>
    <source>
        <strain evidence="2">M5</strain>
    </source>
</reference>
<dbReference type="Proteomes" id="UP000789390">
    <property type="component" value="Unassembled WGS sequence"/>
</dbReference>
<feature type="compositionally biased region" description="Low complexity" evidence="1">
    <location>
        <begin position="100"/>
        <end position="116"/>
    </location>
</feature>
<evidence type="ECO:0000313" key="2">
    <source>
        <dbReference type="EMBL" id="CAH0105780.1"/>
    </source>
</evidence>
<accession>A0A8J2RN98</accession>
<protein>
    <submittedName>
        <fullName evidence="2">Uncharacterized protein</fullName>
    </submittedName>
</protein>
<gene>
    <name evidence="2" type="ORF">DGAL_LOCUS8851</name>
</gene>
<evidence type="ECO:0000256" key="1">
    <source>
        <dbReference type="SAM" id="MobiDB-lite"/>
    </source>
</evidence>
<feature type="region of interest" description="Disordered" evidence="1">
    <location>
        <begin position="19"/>
        <end position="59"/>
    </location>
</feature>
<organism evidence="2 3">
    <name type="scientific">Daphnia galeata</name>
    <dbReference type="NCBI Taxonomy" id="27404"/>
    <lineage>
        <taxon>Eukaryota</taxon>
        <taxon>Metazoa</taxon>
        <taxon>Ecdysozoa</taxon>
        <taxon>Arthropoda</taxon>
        <taxon>Crustacea</taxon>
        <taxon>Branchiopoda</taxon>
        <taxon>Diplostraca</taxon>
        <taxon>Cladocera</taxon>
        <taxon>Anomopoda</taxon>
        <taxon>Daphniidae</taxon>
        <taxon>Daphnia</taxon>
    </lineage>
</organism>
<dbReference type="AlphaFoldDB" id="A0A8J2RN98"/>
<feature type="compositionally biased region" description="Low complexity" evidence="1">
    <location>
        <begin position="19"/>
        <end position="40"/>
    </location>
</feature>
<feature type="region of interest" description="Disordered" evidence="1">
    <location>
        <begin position="100"/>
        <end position="133"/>
    </location>
</feature>
<proteinExistence type="predicted"/>
<sequence length="180" mass="18610">MSYSAGDVWASVSMASTKATTVSSSSETASRTVSSTVTSTDNDNRYRSGGVSSSVSSSEAAVSSTKAAVSSAKAAISSSMSTTEAAKSSSVSSAKAAVSRSATISSTESASAVSSAPQMTGIRSSENSHRDGQNDPNLIFELDCFKVKETELTRQVFTLLLLCMLKTVLVMSELVRQTKS</sequence>
<name>A0A8J2RN98_9CRUS</name>
<keyword evidence="3" id="KW-1185">Reference proteome</keyword>
<evidence type="ECO:0000313" key="3">
    <source>
        <dbReference type="Proteomes" id="UP000789390"/>
    </source>
</evidence>
<feature type="compositionally biased region" description="Low complexity" evidence="1">
    <location>
        <begin position="48"/>
        <end position="59"/>
    </location>
</feature>
<dbReference type="EMBL" id="CAKKLH010000201">
    <property type="protein sequence ID" value="CAH0105780.1"/>
    <property type="molecule type" value="Genomic_DNA"/>
</dbReference>